<evidence type="ECO:0000313" key="2">
    <source>
        <dbReference type="Proteomes" id="UP001055811"/>
    </source>
</evidence>
<evidence type="ECO:0000313" key="1">
    <source>
        <dbReference type="EMBL" id="KAI3781143.1"/>
    </source>
</evidence>
<gene>
    <name evidence="1" type="ORF">L2E82_11144</name>
</gene>
<dbReference type="Proteomes" id="UP001055811">
    <property type="component" value="Linkage Group LG02"/>
</dbReference>
<reference evidence="1 2" key="2">
    <citation type="journal article" date="2022" name="Mol. Ecol. Resour.">
        <title>The genomes of chicory, endive, great burdock and yacon provide insights into Asteraceae paleo-polyploidization history and plant inulin production.</title>
        <authorList>
            <person name="Fan W."/>
            <person name="Wang S."/>
            <person name="Wang H."/>
            <person name="Wang A."/>
            <person name="Jiang F."/>
            <person name="Liu H."/>
            <person name="Zhao H."/>
            <person name="Xu D."/>
            <person name="Zhang Y."/>
        </authorList>
    </citation>
    <scope>NUCLEOTIDE SEQUENCE [LARGE SCALE GENOMIC DNA]</scope>
    <source>
        <strain evidence="2">cv. Punajuju</strain>
        <tissue evidence="1">Leaves</tissue>
    </source>
</reference>
<dbReference type="EMBL" id="CM042010">
    <property type="protein sequence ID" value="KAI3781143.1"/>
    <property type="molecule type" value="Genomic_DNA"/>
</dbReference>
<reference evidence="2" key="1">
    <citation type="journal article" date="2022" name="Mol. Ecol. Resour.">
        <title>The genomes of chicory, endive, great burdock and yacon provide insights into Asteraceae palaeo-polyploidization history and plant inulin production.</title>
        <authorList>
            <person name="Fan W."/>
            <person name="Wang S."/>
            <person name="Wang H."/>
            <person name="Wang A."/>
            <person name="Jiang F."/>
            <person name="Liu H."/>
            <person name="Zhao H."/>
            <person name="Xu D."/>
            <person name="Zhang Y."/>
        </authorList>
    </citation>
    <scope>NUCLEOTIDE SEQUENCE [LARGE SCALE GENOMIC DNA]</scope>
    <source>
        <strain evidence="2">cv. Punajuju</strain>
    </source>
</reference>
<sequence length="338" mass="37957">MDWTHKLLIVKEHKGEDFKNLSVRRVVLPMKCQECKELVPVTVDAMKLEATTESYETNQKWVTLLSISPSPSPPSSLRFRRNKGSSGGGGGGGFRGGGGGGVDVKLQSFVERWVYVVISAVFGEKLLRTVMADNKLDLYGTYKPESWRYESIFLPPVNHTREESQMPLSRFSIGQLSEEFEHRIGTIESSLSSFGLIDPGISSNRLESIRQKLITHDNSFQTIDNSLQMIVNSLTTINKGQEDVKCSLRGELKSLSDQINHNKCHQISQELFNFLSGLEEKIGVFILNLHKNLSKSFTNEIQAVVYKLKALDQKNPTPALPPPKNAYYCLDGGQMFWI</sequence>
<proteinExistence type="predicted"/>
<keyword evidence="2" id="KW-1185">Reference proteome</keyword>
<name>A0ACB9GDK2_CICIN</name>
<protein>
    <submittedName>
        <fullName evidence="1">Uncharacterized protein</fullName>
    </submittedName>
</protein>
<accession>A0ACB9GDK2</accession>
<organism evidence="1 2">
    <name type="scientific">Cichorium intybus</name>
    <name type="common">Chicory</name>
    <dbReference type="NCBI Taxonomy" id="13427"/>
    <lineage>
        <taxon>Eukaryota</taxon>
        <taxon>Viridiplantae</taxon>
        <taxon>Streptophyta</taxon>
        <taxon>Embryophyta</taxon>
        <taxon>Tracheophyta</taxon>
        <taxon>Spermatophyta</taxon>
        <taxon>Magnoliopsida</taxon>
        <taxon>eudicotyledons</taxon>
        <taxon>Gunneridae</taxon>
        <taxon>Pentapetalae</taxon>
        <taxon>asterids</taxon>
        <taxon>campanulids</taxon>
        <taxon>Asterales</taxon>
        <taxon>Asteraceae</taxon>
        <taxon>Cichorioideae</taxon>
        <taxon>Cichorieae</taxon>
        <taxon>Cichoriinae</taxon>
        <taxon>Cichorium</taxon>
    </lineage>
</organism>
<comment type="caution">
    <text evidence="1">The sequence shown here is derived from an EMBL/GenBank/DDBJ whole genome shotgun (WGS) entry which is preliminary data.</text>
</comment>